<evidence type="ECO:0000313" key="3">
    <source>
        <dbReference type="Proteomes" id="UP000460412"/>
    </source>
</evidence>
<evidence type="ECO:0000313" key="2">
    <source>
        <dbReference type="EMBL" id="MXP75828.1"/>
    </source>
</evidence>
<keyword evidence="1" id="KW-1133">Transmembrane helix</keyword>
<feature type="transmembrane region" description="Helical" evidence="1">
    <location>
        <begin position="106"/>
        <end position="124"/>
    </location>
</feature>
<feature type="transmembrane region" description="Helical" evidence="1">
    <location>
        <begin position="23"/>
        <end position="42"/>
    </location>
</feature>
<evidence type="ECO:0000256" key="1">
    <source>
        <dbReference type="SAM" id="Phobius"/>
    </source>
</evidence>
<name>A0A7X3MG70_9FIRM</name>
<organism evidence="2 3">
    <name type="scientific">Sporofaciens musculi</name>
    <dbReference type="NCBI Taxonomy" id="2681861"/>
    <lineage>
        <taxon>Bacteria</taxon>
        <taxon>Bacillati</taxon>
        <taxon>Bacillota</taxon>
        <taxon>Clostridia</taxon>
        <taxon>Lachnospirales</taxon>
        <taxon>Lachnospiraceae</taxon>
        <taxon>Sporofaciens</taxon>
    </lineage>
</organism>
<feature type="transmembrane region" description="Helical" evidence="1">
    <location>
        <begin position="72"/>
        <end position="94"/>
    </location>
</feature>
<sequence>MKRTFIQTVQNAFRLLWKDIKDIKWAIIVVIAYFVLAKNYLYSLCPMVVITGFPCPGCGLTRAGVRLLRLDFAGAFQIHPFIYPIVVCLGILGWNRYIRNRRMGTGLKLLSAIICILMILFYIWRMVCYFPQEPPMSYYGRNLLRFFHKAVY</sequence>
<dbReference type="InterPro" id="IPR021215">
    <property type="entry name" value="DUF2752"/>
</dbReference>
<proteinExistence type="predicted"/>
<dbReference type="Pfam" id="PF10825">
    <property type="entry name" value="DUF2752"/>
    <property type="match status" value="1"/>
</dbReference>
<comment type="caution">
    <text evidence="2">The sequence shown here is derived from an EMBL/GenBank/DDBJ whole genome shotgun (WGS) entry which is preliminary data.</text>
</comment>
<gene>
    <name evidence="2" type="ORF">GN277_10680</name>
</gene>
<reference evidence="2 3" key="1">
    <citation type="submission" date="2019-12" db="EMBL/GenBank/DDBJ databases">
        <title>Sporaefaciens musculi gen. nov., sp. nov., a novel bacterium isolated from the caecum of an obese mouse.</title>
        <authorList>
            <person name="Rasmussen T.S."/>
            <person name="Streidl T."/>
            <person name="Hitch T.C.A."/>
            <person name="Wortmann E."/>
            <person name="Deptula P."/>
            <person name="Hansen M."/>
            <person name="Nielsen D.S."/>
            <person name="Clavel T."/>
            <person name="Vogensen F.K."/>
        </authorList>
    </citation>
    <scope>NUCLEOTIDE SEQUENCE [LARGE SCALE GENOMIC DNA]</scope>
    <source>
        <strain evidence="2 3">WCA-9-b2</strain>
    </source>
</reference>
<accession>A0A7X3MG70</accession>
<dbReference type="EMBL" id="WUQX01000001">
    <property type="protein sequence ID" value="MXP75828.1"/>
    <property type="molecule type" value="Genomic_DNA"/>
</dbReference>
<dbReference type="AlphaFoldDB" id="A0A7X3MG70"/>
<dbReference type="Proteomes" id="UP000460412">
    <property type="component" value="Unassembled WGS sequence"/>
</dbReference>
<keyword evidence="3" id="KW-1185">Reference proteome</keyword>
<keyword evidence="1" id="KW-0812">Transmembrane</keyword>
<protein>
    <submittedName>
        <fullName evidence="2">DUF2752 domain-containing protein</fullName>
    </submittedName>
</protein>
<keyword evidence="1" id="KW-0472">Membrane</keyword>